<evidence type="ECO:0000313" key="2">
    <source>
        <dbReference type="EMBL" id="GLO64715.1"/>
    </source>
</evidence>
<comment type="caution">
    <text evidence="2">The sequence shown here is derived from an EMBL/GenBank/DDBJ whole genome shotgun (WGS) entry which is preliminary data.</text>
</comment>
<dbReference type="InterPro" id="IPR010359">
    <property type="entry name" value="IrrE_HExxH"/>
</dbReference>
<keyword evidence="3" id="KW-1185">Reference proteome</keyword>
<dbReference type="RefSeq" id="WP_317957652.1">
    <property type="nucleotide sequence ID" value="NZ_BSKO01000001.1"/>
</dbReference>
<dbReference type="Proteomes" id="UP001275436">
    <property type="component" value="Unassembled WGS sequence"/>
</dbReference>
<protein>
    <recommendedName>
        <fullName evidence="1">IrrE N-terminal-like domain-containing protein</fullName>
    </recommendedName>
</protein>
<reference evidence="2 3" key="1">
    <citation type="submission" date="2023-02" db="EMBL/GenBank/DDBJ databases">
        <title>Oceanobacillus kimchii IFOP_LL358 isolated form Alexandrium catenella lab strain.</title>
        <authorList>
            <person name="Gajardo G."/>
            <person name="Ueki S."/>
            <person name="Maruyama F."/>
        </authorList>
    </citation>
    <scope>NUCLEOTIDE SEQUENCE [LARGE SCALE GENOMIC DNA]</scope>
    <source>
        <strain evidence="2 3">IFOP_LL358</strain>
    </source>
</reference>
<accession>A0ABQ5TEB5</accession>
<organism evidence="2 3">
    <name type="scientific">Oceanobacillus kimchii</name>
    <dbReference type="NCBI Taxonomy" id="746691"/>
    <lineage>
        <taxon>Bacteria</taxon>
        <taxon>Bacillati</taxon>
        <taxon>Bacillota</taxon>
        <taxon>Bacilli</taxon>
        <taxon>Bacillales</taxon>
        <taxon>Bacillaceae</taxon>
        <taxon>Oceanobacillus</taxon>
    </lineage>
</organism>
<feature type="domain" description="IrrE N-terminal-like" evidence="1">
    <location>
        <begin position="12"/>
        <end position="121"/>
    </location>
</feature>
<sequence>MYEALVDEAYNHGIRVEERELGKIQGLYGENIIWINKNLDTEAEKTSIFAEEMGHHFTSHGNITNLSVLKNRKQEHIARRWAVKKLIPLNKLVDAYKNFCVSKHEIAEYLNVTEHFLDMGISYYREIYGTSVRVDQHSVLHFNPLYVEEKEG</sequence>
<dbReference type="Pfam" id="PF06114">
    <property type="entry name" value="Peptidase_M78"/>
    <property type="match status" value="1"/>
</dbReference>
<proteinExistence type="predicted"/>
<dbReference type="EMBL" id="BSKO01000001">
    <property type="protein sequence ID" value="GLO64715.1"/>
    <property type="molecule type" value="Genomic_DNA"/>
</dbReference>
<name>A0ABQ5TEB5_9BACI</name>
<evidence type="ECO:0000313" key="3">
    <source>
        <dbReference type="Proteomes" id="UP001275436"/>
    </source>
</evidence>
<evidence type="ECO:0000259" key="1">
    <source>
        <dbReference type="Pfam" id="PF06114"/>
    </source>
</evidence>
<gene>
    <name evidence="2" type="ORF">MACH08_04990</name>
</gene>